<gene>
    <name evidence="3" type="ORF">L2689_16960</name>
</gene>
<keyword evidence="4" id="KW-1185">Reference proteome</keyword>
<comment type="similarity">
    <text evidence="2">Belongs to the TacA antitoxin family.</text>
</comment>
<dbReference type="EMBL" id="JAKILK010000020">
    <property type="protein sequence ID" value="MCL1118915.1"/>
    <property type="molecule type" value="Genomic_DNA"/>
</dbReference>
<evidence type="ECO:0000313" key="3">
    <source>
        <dbReference type="EMBL" id="MCL1118915.1"/>
    </source>
</evidence>
<dbReference type="InterPro" id="IPR010985">
    <property type="entry name" value="Ribbon_hlx_hlx"/>
</dbReference>
<accession>A0ABT0L5X4</accession>
<dbReference type="Gene3D" id="1.20.5.780">
    <property type="entry name" value="Single helix bin"/>
    <property type="match status" value="1"/>
</dbReference>
<dbReference type="InterPro" id="IPR014795">
    <property type="entry name" value="TacA_1-like"/>
</dbReference>
<dbReference type="SUPFAM" id="SSF47598">
    <property type="entry name" value="Ribbon-helix-helix"/>
    <property type="match status" value="1"/>
</dbReference>
<dbReference type="PANTHER" id="PTHR35401:SF2">
    <property type="entry name" value="ABC-TYPE TRANSPORT SYSTEM"/>
    <property type="match status" value="1"/>
</dbReference>
<proteinExistence type="inferred from homology"/>
<keyword evidence="1" id="KW-1277">Toxin-antitoxin system</keyword>
<name>A0ABT0L5X4_9GAMM</name>
<dbReference type="RefSeq" id="WP_188843866.1">
    <property type="nucleotide sequence ID" value="NZ_BMOT01000020.1"/>
</dbReference>
<reference evidence="3 4" key="1">
    <citation type="submission" date="2022-01" db="EMBL/GenBank/DDBJ databases">
        <title>Whole genome-based taxonomy of the Shewanellaceae.</title>
        <authorList>
            <person name="Martin-Rodriguez A.J."/>
        </authorList>
    </citation>
    <scope>NUCLEOTIDE SEQUENCE [LARGE SCALE GENOMIC DNA]</scope>
    <source>
        <strain evidence="3 4">JCM 17801</strain>
    </source>
</reference>
<sequence length="93" mass="10120">MSIQSTANAGAISKPARIELKTSPEVKELLERAAAINGINLTAFIINHARERAKVIVESETIVSLNQRAWAQFEAILDNPPKATPELKALLSE</sequence>
<dbReference type="Pfam" id="PF08681">
    <property type="entry name" value="TacA1"/>
    <property type="match status" value="1"/>
</dbReference>
<evidence type="ECO:0000256" key="1">
    <source>
        <dbReference type="ARBA" id="ARBA00022649"/>
    </source>
</evidence>
<evidence type="ECO:0000256" key="2">
    <source>
        <dbReference type="ARBA" id="ARBA00049988"/>
    </source>
</evidence>
<evidence type="ECO:0000313" key="4">
    <source>
        <dbReference type="Proteomes" id="UP001203212"/>
    </source>
</evidence>
<organism evidence="3 4">
    <name type="scientific">Shewanella aestuarii</name>
    <dbReference type="NCBI Taxonomy" id="1028752"/>
    <lineage>
        <taxon>Bacteria</taxon>
        <taxon>Pseudomonadati</taxon>
        <taxon>Pseudomonadota</taxon>
        <taxon>Gammaproteobacteria</taxon>
        <taxon>Alteromonadales</taxon>
        <taxon>Shewanellaceae</taxon>
        <taxon>Shewanella</taxon>
    </lineage>
</organism>
<dbReference type="PANTHER" id="PTHR35401">
    <property type="entry name" value="COPG FAMILY HELIX-TURN-HELIX PROTEIN-RELATED-RELATED"/>
    <property type="match status" value="1"/>
</dbReference>
<dbReference type="Proteomes" id="UP001203212">
    <property type="component" value="Unassembled WGS sequence"/>
</dbReference>
<protein>
    <submittedName>
        <fullName evidence="3">DUF1778 domain-containing protein</fullName>
    </submittedName>
</protein>
<comment type="caution">
    <text evidence="3">The sequence shown here is derived from an EMBL/GenBank/DDBJ whole genome shotgun (WGS) entry which is preliminary data.</text>
</comment>